<organism evidence="1 2">
    <name type="scientific">Shewanella denitrificans (strain OS217 / ATCC BAA-1090 / DSM 15013)</name>
    <dbReference type="NCBI Taxonomy" id="318161"/>
    <lineage>
        <taxon>Bacteria</taxon>
        <taxon>Pseudomonadati</taxon>
        <taxon>Pseudomonadota</taxon>
        <taxon>Gammaproteobacteria</taxon>
        <taxon>Alteromonadales</taxon>
        <taxon>Shewanellaceae</taxon>
        <taxon>Shewanella</taxon>
    </lineage>
</organism>
<dbReference type="EMBL" id="CP000302">
    <property type="protein sequence ID" value="ABE55447.1"/>
    <property type="molecule type" value="Genomic_DNA"/>
</dbReference>
<evidence type="ECO:0000313" key="1">
    <source>
        <dbReference type="EMBL" id="ABE55447.1"/>
    </source>
</evidence>
<dbReference type="KEGG" id="sdn:Sden_2165"/>
<dbReference type="PROSITE" id="PS51257">
    <property type="entry name" value="PROKAR_LIPOPROTEIN"/>
    <property type="match status" value="1"/>
</dbReference>
<dbReference type="Proteomes" id="UP000001982">
    <property type="component" value="Chromosome"/>
</dbReference>
<keyword evidence="2" id="KW-1185">Reference proteome</keyword>
<dbReference type="HOGENOM" id="CLU_1004346_0_0_6"/>
<reference evidence="1 2" key="1">
    <citation type="submission" date="2006-03" db="EMBL/GenBank/DDBJ databases">
        <title>Complete sequence of Shewanella denitrificans OS217.</title>
        <authorList>
            <consortium name="US DOE Joint Genome Institute"/>
            <person name="Copeland A."/>
            <person name="Lucas S."/>
            <person name="Lapidus A."/>
            <person name="Barry K."/>
            <person name="Detter J.C."/>
            <person name="Glavina del Rio T."/>
            <person name="Hammon N."/>
            <person name="Israni S."/>
            <person name="Dalin E."/>
            <person name="Tice H."/>
            <person name="Pitluck S."/>
            <person name="Brettin T."/>
            <person name="Bruce D."/>
            <person name="Han C."/>
            <person name="Tapia R."/>
            <person name="Gilna P."/>
            <person name="Kiss H."/>
            <person name="Schmutz J."/>
            <person name="Larimer F."/>
            <person name="Land M."/>
            <person name="Hauser L."/>
            <person name="Kyrpides N."/>
            <person name="Lykidis A."/>
            <person name="Richardson P."/>
        </authorList>
    </citation>
    <scope>NUCLEOTIDE SEQUENCE [LARGE SCALE GENOMIC DNA]</scope>
    <source>
        <strain evidence="2">OS217 / ATCC BAA-1090 / DSM 15013</strain>
    </source>
</reference>
<dbReference type="AlphaFoldDB" id="Q12M79"/>
<protein>
    <recommendedName>
        <fullName evidence="3">Lipoprotein</fullName>
    </recommendedName>
</protein>
<sequence>MNCIKCHVRILIIALLVIFICGCSNQPQYLDVNPLCEYSVVNDENKVILTVKAPTNGPWGIFHMLISEECRATGPILEFRGSGGGATLGTVSVSMGSFFSSIFEFFPAEPLMSKVIDNSEQMKDIVIKILSHCDDINHCAEFNAWHDARLAWLKHRNTIIPEYEGYNERHRIVKVRGLTCSQIEYDERRKRKIIEQQFHYSFRRWNSAPNNEYLSETVCPIFFDGEIATLSILINQAGITKDSNEVRERNIRRYKAIIQPSIDSIKFLGEVSQNKKH</sequence>
<name>Q12M79_SHEDO</name>
<proteinExistence type="predicted"/>
<evidence type="ECO:0008006" key="3">
    <source>
        <dbReference type="Google" id="ProtNLM"/>
    </source>
</evidence>
<accession>Q12M79</accession>
<gene>
    <name evidence="1" type="ordered locus">Sden_2165</name>
</gene>
<evidence type="ECO:0000313" key="2">
    <source>
        <dbReference type="Proteomes" id="UP000001982"/>
    </source>
</evidence>